<protein>
    <recommendedName>
        <fullName evidence="3">Lipoprotein</fullName>
    </recommendedName>
</protein>
<sequence>MQKVILGLIIGIFSLTGFSSQTSTTKINNSNVSSEVLNESKSESKYSAKDFVPKKPMIKVFNGDFENGGRVEVVDKVTQDKYQIKVLNTGTGGVGVYEIKENEIRAVYGIGETEIFEESYLNKEPNSNELILKGPIKKGTKWSYNENEFCEITGIDVEVKTPAGNYNTIEITYKNGDYESKQYYAKGIGLVKIATEMYPSELIEVDYDMEQIKNLESLFDLLKKCRK</sequence>
<evidence type="ECO:0000313" key="2">
    <source>
        <dbReference type="Proteomes" id="UP001079657"/>
    </source>
</evidence>
<dbReference type="RefSeq" id="WP_268050353.1">
    <property type="nucleotide sequence ID" value="NZ_JAPQES010000004.1"/>
</dbReference>
<dbReference type="EMBL" id="JAPQES010000004">
    <property type="protein sequence ID" value="MCY6371492.1"/>
    <property type="molecule type" value="Genomic_DNA"/>
</dbReference>
<name>A0ABT4CR00_9CLOT</name>
<reference evidence="1" key="1">
    <citation type="submission" date="2022-12" db="EMBL/GenBank/DDBJ databases">
        <authorList>
            <person name="Wang J."/>
        </authorList>
    </citation>
    <scope>NUCLEOTIDE SEQUENCE</scope>
    <source>
        <strain evidence="1">HY-42-06</strain>
    </source>
</reference>
<evidence type="ECO:0000313" key="1">
    <source>
        <dbReference type="EMBL" id="MCY6371492.1"/>
    </source>
</evidence>
<gene>
    <name evidence="1" type="ORF">OXH55_12650</name>
</gene>
<keyword evidence="2" id="KW-1185">Reference proteome</keyword>
<evidence type="ECO:0008006" key="3">
    <source>
        <dbReference type="Google" id="ProtNLM"/>
    </source>
</evidence>
<comment type="caution">
    <text evidence="1">The sequence shown here is derived from an EMBL/GenBank/DDBJ whole genome shotgun (WGS) entry which is preliminary data.</text>
</comment>
<accession>A0ABT4CR00</accession>
<organism evidence="1 2">
    <name type="scientific">Clostridium ganghwense</name>
    <dbReference type="NCBI Taxonomy" id="312089"/>
    <lineage>
        <taxon>Bacteria</taxon>
        <taxon>Bacillati</taxon>
        <taxon>Bacillota</taxon>
        <taxon>Clostridia</taxon>
        <taxon>Eubacteriales</taxon>
        <taxon>Clostridiaceae</taxon>
        <taxon>Clostridium</taxon>
    </lineage>
</organism>
<proteinExistence type="predicted"/>
<dbReference type="Proteomes" id="UP001079657">
    <property type="component" value="Unassembled WGS sequence"/>
</dbReference>